<feature type="transmembrane region" description="Helical" evidence="1">
    <location>
        <begin position="21"/>
        <end position="41"/>
    </location>
</feature>
<reference evidence="2 3" key="1">
    <citation type="journal article" date="2013" name="Genome Biol.">
        <title>The genome sequence of the most widely cultivated cacao type and its use to identify candidate genes regulating pod color.</title>
        <authorList>
            <person name="Motamayor J.C."/>
            <person name="Mockaitis K."/>
            <person name="Schmutz J."/>
            <person name="Haiminen N."/>
            <person name="Iii D.L."/>
            <person name="Cornejo O."/>
            <person name="Findley S.D."/>
            <person name="Zheng P."/>
            <person name="Utro F."/>
            <person name="Royaert S."/>
            <person name="Saski C."/>
            <person name="Jenkins J."/>
            <person name="Podicheti R."/>
            <person name="Zhao M."/>
            <person name="Scheffler B.E."/>
            <person name="Stack J.C."/>
            <person name="Feltus F.A."/>
            <person name="Mustiga G.M."/>
            <person name="Amores F."/>
            <person name="Phillips W."/>
            <person name="Marelli J.P."/>
            <person name="May G.D."/>
            <person name="Shapiro H."/>
            <person name="Ma J."/>
            <person name="Bustamante C.D."/>
            <person name="Schnell R.J."/>
            <person name="Main D."/>
            <person name="Gilbert D."/>
            <person name="Parida L."/>
            <person name="Kuhn D.N."/>
        </authorList>
    </citation>
    <scope>NUCLEOTIDE SEQUENCE [LARGE SCALE GENOMIC DNA]</scope>
    <source>
        <strain evidence="3">cv. Matina 1-6</strain>
    </source>
</reference>
<feature type="transmembrane region" description="Helical" evidence="1">
    <location>
        <begin position="61"/>
        <end position="79"/>
    </location>
</feature>
<evidence type="ECO:0000256" key="1">
    <source>
        <dbReference type="SAM" id="Phobius"/>
    </source>
</evidence>
<keyword evidence="1" id="KW-0472">Membrane</keyword>
<dbReference type="HOGENOM" id="CLU_2594651_0_0_1"/>
<organism evidence="2 3">
    <name type="scientific">Theobroma cacao</name>
    <name type="common">Cacao</name>
    <name type="synonym">Cocoa</name>
    <dbReference type="NCBI Taxonomy" id="3641"/>
    <lineage>
        <taxon>Eukaryota</taxon>
        <taxon>Viridiplantae</taxon>
        <taxon>Streptophyta</taxon>
        <taxon>Embryophyta</taxon>
        <taxon>Tracheophyta</taxon>
        <taxon>Spermatophyta</taxon>
        <taxon>Magnoliopsida</taxon>
        <taxon>eudicotyledons</taxon>
        <taxon>Gunneridae</taxon>
        <taxon>Pentapetalae</taxon>
        <taxon>rosids</taxon>
        <taxon>malvids</taxon>
        <taxon>Malvales</taxon>
        <taxon>Malvaceae</taxon>
        <taxon>Byttnerioideae</taxon>
        <taxon>Theobroma</taxon>
    </lineage>
</organism>
<proteinExistence type="predicted"/>
<dbReference type="AlphaFoldDB" id="A0A061GXJ2"/>
<gene>
    <name evidence="2" type="ORF">TCM_042202</name>
</gene>
<name>A0A061GXJ2_THECC</name>
<dbReference type="EMBL" id="CM001887">
    <property type="protein sequence ID" value="EOY34580.1"/>
    <property type="molecule type" value="Genomic_DNA"/>
</dbReference>
<accession>A0A061GXJ2</accession>
<protein>
    <submittedName>
        <fullName evidence="2">Uncharacterized protein</fullName>
    </submittedName>
</protein>
<dbReference type="Gramene" id="EOY34580">
    <property type="protein sequence ID" value="EOY34580"/>
    <property type="gene ID" value="TCM_042202"/>
</dbReference>
<sequence length="80" mass="9211">MGCIFHTIFFVLSSRRNPSPLLLASGFHLLTVGSVRFHNFLLECRFFQMAVYCWFLSLSRYAYGLFVLAVCCYLAVGKFL</sequence>
<evidence type="ECO:0000313" key="3">
    <source>
        <dbReference type="Proteomes" id="UP000026915"/>
    </source>
</evidence>
<dbReference type="InParanoid" id="A0A061GXJ2"/>
<keyword evidence="1" id="KW-1133">Transmembrane helix</keyword>
<dbReference type="Proteomes" id="UP000026915">
    <property type="component" value="Chromosome 9"/>
</dbReference>
<keyword evidence="1" id="KW-0812">Transmembrane</keyword>
<evidence type="ECO:0000313" key="2">
    <source>
        <dbReference type="EMBL" id="EOY34580.1"/>
    </source>
</evidence>
<keyword evidence="3" id="KW-1185">Reference proteome</keyword>